<dbReference type="Proteomes" id="UP000887579">
    <property type="component" value="Unplaced"/>
</dbReference>
<accession>A0AC34GCQ8</accession>
<evidence type="ECO:0000313" key="2">
    <source>
        <dbReference type="WBParaSite" id="ES5_v2.g27320.t1"/>
    </source>
</evidence>
<name>A0AC34GCQ8_9BILA</name>
<sequence>SIDWSPFSKCKDIVAVSAAGWIFFYDITEGAEAKDALNDLSWESAPCSAKWISTETIAVGFASKIIIFYDVNTKERLFEDNTARAVGTMVATQPVLFPGAFSYDSVRVITDTNILQQYAGVYQTVNRETQTGLVVPLPNKHIGQVFSLSVCETSGIIGTVGCDGRLLESLNGRVTCRNVENDFACFAYRPTLQLVRHKIDKEHQILKTDFELSLASTEMKEDPEAVDTVCCEPNIAHDKVVSSNWLEIRVGDATLIDQEPGSKGYSSVYVEKVTFDRRLESLTRLEFSKLTPGLAITGGEAGIVFIIPTSL</sequence>
<protein>
    <submittedName>
        <fullName evidence="2">Uncharacterized protein</fullName>
    </submittedName>
</protein>
<proteinExistence type="predicted"/>
<organism evidence="1 2">
    <name type="scientific">Panagrolaimus sp. ES5</name>
    <dbReference type="NCBI Taxonomy" id="591445"/>
    <lineage>
        <taxon>Eukaryota</taxon>
        <taxon>Metazoa</taxon>
        <taxon>Ecdysozoa</taxon>
        <taxon>Nematoda</taxon>
        <taxon>Chromadorea</taxon>
        <taxon>Rhabditida</taxon>
        <taxon>Tylenchina</taxon>
        <taxon>Panagrolaimomorpha</taxon>
        <taxon>Panagrolaimoidea</taxon>
        <taxon>Panagrolaimidae</taxon>
        <taxon>Panagrolaimus</taxon>
    </lineage>
</organism>
<dbReference type="WBParaSite" id="ES5_v2.g27320.t1">
    <property type="protein sequence ID" value="ES5_v2.g27320.t1"/>
    <property type="gene ID" value="ES5_v2.g27320"/>
</dbReference>
<reference evidence="2" key="1">
    <citation type="submission" date="2022-11" db="UniProtKB">
        <authorList>
            <consortium name="WormBaseParasite"/>
        </authorList>
    </citation>
    <scope>IDENTIFICATION</scope>
</reference>
<evidence type="ECO:0000313" key="1">
    <source>
        <dbReference type="Proteomes" id="UP000887579"/>
    </source>
</evidence>